<evidence type="ECO:0000256" key="1">
    <source>
        <dbReference type="SAM" id="Phobius"/>
    </source>
</evidence>
<proteinExistence type="predicted"/>
<feature type="transmembrane region" description="Helical" evidence="1">
    <location>
        <begin position="101"/>
        <end position="118"/>
    </location>
</feature>
<comment type="caution">
    <text evidence="3">The sequence shown here is derived from an EMBL/GenBank/DDBJ whole genome shotgun (WGS) entry which is preliminary data.</text>
</comment>
<protein>
    <submittedName>
        <fullName evidence="3">Prepilin peptidase</fullName>
        <ecNumber evidence="3">3.4.23.43</ecNumber>
    </submittedName>
</protein>
<reference evidence="3" key="1">
    <citation type="submission" date="2024-03" db="EMBL/GenBank/DDBJ databases">
        <title>Human intestinal bacterial collection.</title>
        <authorList>
            <person name="Pauvert C."/>
            <person name="Hitch T.C.A."/>
            <person name="Clavel T."/>
        </authorList>
    </citation>
    <scope>NUCLEOTIDE SEQUENCE [LARGE SCALE GENOMIC DNA]</scope>
    <source>
        <strain evidence="3">CLA-AA-H89B</strain>
    </source>
</reference>
<keyword evidence="4" id="KW-1185">Reference proteome</keyword>
<keyword evidence="1" id="KW-0472">Membrane</keyword>
<feature type="transmembrane region" description="Helical" evidence="1">
    <location>
        <begin position="63"/>
        <end position="81"/>
    </location>
</feature>
<keyword evidence="3" id="KW-0378">Hydrolase</keyword>
<feature type="transmembrane region" description="Helical" evidence="1">
    <location>
        <begin position="139"/>
        <end position="157"/>
    </location>
</feature>
<evidence type="ECO:0000313" key="4">
    <source>
        <dbReference type="Proteomes" id="UP001546774"/>
    </source>
</evidence>
<dbReference type="Pfam" id="PF01478">
    <property type="entry name" value="Peptidase_A24"/>
    <property type="match status" value="1"/>
</dbReference>
<dbReference type="Proteomes" id="UP001546774">
    <property type="component" value="Unassembled WGS sequence"/>
</dbReference>
<keyword evidence="1" id="KW-0812">Transmembrane</keyword>
<dbReference type="GO" id="GO:0004190">
    <property type="term" value="F:aspartic-type endopeptidase activity"/>
    <property type="evidence" value="ECO:0007669"/>
    <property type="project" value="UniProtKB-EC"/>
</dbReference>
<name>A0ABV1H8U9_9FIRM</name>
<accession>A0ABV1H8U9</accession>
<dbReference type="EC" id="3.4.23.43" evidence="3"/>
<sequence>MVSYLPEIRAGMALLLAFCAMVQDLRNFKIGNRQILVGLLGAAGCMAYEWMMGGVCAEQLTAGFSILGVLYMVYLIGGIGAGDVKLLAVTGFIWGRPVWKITVLAFLIASGMGLAGILSGKLKKREMNVMNCTSVRLHVMHFGAAVFVAELVTGWLMF</sequence>
<evidence type="ECO:0000313" key="3">
    <source>
        <dbReference type="EMBL" id="MEQ2555532.1"/>
    </source>
</evidence>
<organism evidence="3 4">
    <name type="scientific">Lachnospira intestinalis</name>
    <dbReference type="NCBI Taxonomy" id="3133158"/>
    <lineage>
        <taxon>Bacteria</taxon>
        <taxon>Bacillati</taxon>
        <taxon>Bacillota</taxon>
        <taxon>Clostridia</taxon>
        <taxon>Lachnospirales</taxon>
        <taxon>Lachnospiraceae</taxon>
        <taxon>Lachnospira</taxon>
    </lineage>
</organism>
<gene>
    <name evidence="3" type="ORF">WMO37_11035</name>
</gene>
<keyword evidence="1" id="KW-1133">Transmembrane helix</keyword>
<dbReference type="Gene3D" id="1.20.120.1220">
    <property type="match status" value="1"/>
</dbReference>
<feature type="domain" description="Prepilin type IV endopeptidase peptidase" evidence="2">
    <location>
        <begin position="14"/>
        <end position="115"/>
    </location>
</feature>
<evidence type="ECO:0000259" key="2">
    <source>
        <dbReference type="Pfam" id="PF01478"/>
    </source>
</evidence>
<dbReference type="InterPro" id="IPR000045">
    <property type="entry name" value="Prepilin_IV_endopep_pep"/>
</dbReference>
<dbReference type="EMBL" id="JBBMFS010000009">
    <property type="protein sequence ID" value="MEQ2555532.1"/>
    <property type="molecule type" value="Genomic_DNA"/>
</dbReference>